<accession>A0A7D4E397</accession>
<dbReference type="SUPFAM" id="SSF54637">
    <property type="entry name" value="Thioesterase/thiol ester dehydrase-isomerase"/>
    <property type="match status" value="1"/>
</dbReference>
<keyword evidence="3" id="KW-1185">Reference proteome</keyword>
<dbReference type="InterPro" id="IPR016709">
    <property type="entry name" value="HadA-like"/>
</dbReference>
<feature type="domain" description="FAS1-like dehydratase" evidence="1">
    <location>
        <begin position="7"/>
        <end position="137"/>
    </location>
</feature>
<dbReference type="InterPro" id="IPR039569">
    <property type="entry name" value="FAS1-like_DH_region"/>
</dbReference>
<dbReference type="AlphaFoldDB" id="A0A7D4E397"/>
<dbReference type="PIRSF" id="PIRSF018072">
    <property type="entry name" value="UCP018072"/>
    <property type="match status" value="1"/>
</dbReference>
<dbReference type="KEGG" id="apes:FOC84_26060"/>
<reference evidence="2 3" key="1">
    <citation type="submission" date="2020-05" db="EMBL/GenBank/DDBJ databases">
        <title>FDA dAtabase for Regulatory Grade micrObial Sequences (FDA-ARGOS): Supporting development and validation of Infectious Disease Dx tests.</title>
        <authorList>
            <person name="Sproer C."/>
            <person name="Gronow S."/>
            <person name="Severitt S."/>
            <person name="Schroder I."/>
            <person name="Tallon L."/>
            <person name="Sadzewicz L."/>
            <person name="Zhao X."/>
            <person name="Vavikolanu K."/>
            <person name="Mehta A."/>
            <person name="Aluvathingal J."/>
            <person name="Nadendla S."/>
            <person name="Myers T."/>
            <person name="Yan Y."/>
            <person name="Sichtig H."/>
        </authorList>
    </citation>
    <scope>NUCLEOTIDE SEQUENCE [LARGE SCALE GENOMIC DNA]</scope>
    <source>
        <strain evidence="2 3">FDAARGOS_790</strain>
    </source>
</reference>
<dbReference type="Pfam" id="PF13452">
    <property type="entry name" value="FAS1_DH_region"/>
    <property type="match status" value="1"/>
</dbReference>
<sequence>MAEPTDIGTILSRGTATVERGRLKFFSKAIGEDNPIYSDESAARDAGYRGIPVPPTFLFCLNSEVSGSGNTLSILKLDLARILHAEQAFTYSKMVHADDVLQFETKVADVYDKKNGQLHFVVMETAVSDANGEAVAQLRCTLVERRNG</sequence>
<dbReference type="Proteomes" id="UP000500970">
    <property type="component" value="Chromosome"/>
</dbReference>
<name>A0A7D4E397_9BURK</name>
<protein>
    <submittedName>
        <fullName evidence="2">MaoC family dehydratase N-terminal domain-containing protein</fullName>
    </submittedName>
</protein>
<dbReference type="EMBL" id="CP053985">
    <property type="protein sequence ID" value="QKH38209.1"/>
    <property type="molecule type" value="Genomic_DNA"/>
</dbReference>
<dbReference type="RefSeq" id="WP_173147323.1">
    <property type="nucleotide sequence ID" value="NZ_CP053985.1"/>
</dbReference>
<evidence type="ECO:0000313" key="2">
    <source>
        <dbReference type="EMBL" id="QKH38209.1"/>
    </source>
</evidence>
<dbReference type="CDD" id="cd03441">
    <property type="entry name" value="R_hydratase_like"/>
    <property type="match status" value="1"/>
</dbReference>
<organism evidence="2 3">
    <name type="scientific">Achromobacter pestifer</name>
    <dbReference type="NCBI Taxonomy" id="1353889"/>
    <lineage>
        <taxon>Bacteria</taxon>
        <taxon>Pseudomonadati</taxon>
        <taxon>Pseudomonadota</taxon>
        <taxon>Betaproteobacteria</taxon>
        <taxon>Burkholderiales</taxon>
        <taxon>Alcaligenaceae</taxon>
        <taxon>Achromobacter</taxon>
    </lineage>
</organism>
<dbReference type="InterPro" id="IPR029069">
    <property type="entry name" value="HotDog_dom_sf"/>
</dbReference>
<dbReference type="Gene3D" id="3.10.129.10">
    <property type="entry name" value="Hotdog Thioesterase"/>
    <property type="match status" value="1"/>
</dbReference>
<gene>
    <name evidence="2" type="ORF">FOC84_26060</name>
</gene>
<proteinExistence type="predicted"/>
<evidence type="ECO:0000313" key="3">
    <source>
        <dbReference type="Proteomes" id="UP000500970"/>
    </source>
</evidence>
<evidence type="ECO:0000259" key="1">
    <source>
        <dbReference type="Pfam" id="PF13452"/>
    </source>
</evidence>